<dbReference type="Proteomes" id="UP001295740">
    <property type="component" value="Unassembled WGS sequence"/>
</dbReference>
<dbReference type="EMBL" id="CAUWAG010000010">
    <property type="protein sequence ID" value="CAJ2507157.1"/>
    <property type="molecule type" value="Genomic_DNA"/>
</dbReference>
<feature type="region of interest" description="Disordered" evidence="1">
    <location>
        <begin position="26"/>
        <end position="46"/>
    </location>
</feature>
<organism evidence="2 3">
    <name type="scientific">Anthostomella pinea</name>
    <dbReference type="NCBI Taxonomy" id="933095"/>
    <lineage>
        <taxon>Eukaryota</taxon>
        <taxon>Fungi</taxon>
        <taxon>Dikarya</taxon>
        <taxon>Ascomycota</taxon>
        <taxon>Pezizomycotina</taxon>
        <taxon>Sordariomycetes</taxon>
        <taxon>Xylariomycetidae</taxon>
        <taxon>Xylariales</taxon>
        <taxon>Xylariaceae</taxon>
        <taxon>Anthostomella</taxon>
    </lineage>
</organism>
<feature type="compositionally biased region" description="Basic and acidic residues" evidence="1">
    <location>
        <begin position="104"/>
        <end position="119"/>
    </location>
</feature>
<accession>A0AAI8YJM5</accession>
<dbReference type="AlphaFoldDB" id="A0AAI8YJM5"/>
<evidence type="ECO:0000256" key="1">
    <source>
        <dbReference type="SAM" id="MobiDB-lite"/>
    </source>
</evidence>
<name>A0AAI8YJM5_9PEZI</name>
<feature type="compositionally biased region" description="Basic and acidic residues" evidence="1">
    <location>
        <begin position="73"/>
        <end position="91"/>
    </location>
</feature>
<feature type="region of interest" description="Disordered" evidence="1">
    <location>
        <begin position="71"/>
        <end position="207"/>
    </location>
</feature>
<feature type="compositionally biased region" description="Polar residues" evidence="1">
    <location>
        <begin position="172"/>
        <end position="182"/>
    </location>
</feature>
<comment type="caution">
    <text evidence="2">The sequence shown here is derived from an EMBL/GenBank/DDBJ whole genome shotgun (WGS) entry which is preliminary data.</text>
</comment>
<reference evidence="2" key="1">
    <citation type="submission" date="2023-10" db="EMBL/GenBank/DDBJ databases">
        <authorList>
            <person name="Hackl T."/>
        </authorList>
    </citation>
    <scope>NUCLEOTIDE SEQUENCE</scope>
</reference>
<gene>
    <name evidence="2" type="ORF">KHLLAP_LOCUS7625</name>
</gene>
<feature type="compositionally biased region" description="Basic and acidic residues" evidence="1">
    <location>
        <begin position="183"/>
        <end position="199"/>
    </location>
</feature>
<sequence>MSTSRVFAMRSSALRNVTTRVVPRQLARPAARRGYADAPHKAASKSSDLPWLIGSVGITGLGAAFLLASGPQQKEKHADAKHDAAVEHAASHPDPAAEENDDSPESKGEESKDEVDKPGQGDPKAAHKSGQTGRQVPPPSADNSDLATNWDEKKEGQEQYKEMVRQKDTKVAASSSTMPSKKTATEDPREDPKKGEGEAVQKGGPAE</sequence>
<keyword evidence="3" id="KW-1185">Reference proteome</keyword>
<evidence type="ECO:0000313" key="3">
    <source>
        <dbReference type="Proteomes" id="UP001295740"/>
    </source>
</evidence>
<protein>
    <submittedName>
        <fullName evidence="2">Uu.00g083430.m01.CDS01</fullName>
    </submittedName>
</protein>
<evidence type="ECO:0000313" key="2">
    <source>
        <dbReference type="EMBL" id="CAJ2507157.1"/>
    </source>
</evidence>
<feature type="compositionally biased region" description="Basic and acidic residues" evidence="1">
    <location>
        <begin position="150"/>
        <end position="170"/>
    </location>
</feature>
<proteinExistence type="predicted"/>